<gene>
    <name evidence="1" type="ORF">MGAL_10B037220</name>
</gene>
<proteinExistence type="predicted"/>
<name>A0A8B6CJL5_MYTGA</name>
<keyword evidence="2" id="KW-1185">Reference proteome</keyword>
<dbReference type="AlphaFoldDB" id="A0A8B6CJL5"/>
<evidence type="ECO:0000313" key="1">
    <source>
        <dbReference type="EMBL" id="VDI05591.1"/>
    </source>
</evidence>
<comment type="caution">
    <text evidence="1">The sequence shown here is derived from an EMBL/GenBank/DDBJ whole genome shotgun (WGS) entry which is preliminary data.</text>
</comment>
<protein>
    <submittedName>
        <fullName evidence="1">Uncharacterized protein</fullName>
    </submittedName>
</protein>
<evidence type="ECO:0000313" key="2">
    <source>
        <dbReference type="Proteomes" id="UP000596742"/>
    </source>
</evidence>
<dbReference type="EMBL" id="UYJE01001829">
    <property type="protein sequence ID" value="VDI05591.1"/>
    <property type="molecule type" value="Genomic_DNA"/>
</dbReference>
<sequence length="197" mass="22764">MFGYFITRKLGLATATSSSAKCLDISSQENWDLPLPHQVQQNVWIFHHKKTGTCHCHIKFSKMFGYFITRKLGLAIATLSSSKSIRESPCNCHCQGLDLFLYTGRSEIFSSQEHRMLTGFFFRAQEHWTFIDSFHSNTTNSSKKVQAFQEWNVLSKQTCLSHLQELILESLLVEWKTGIKSSKRPSRTWPLDFELGY</sequence>
<reference evidence="1" key="1">
    <citation type="submission" date="2018-11" db="EMBL/GenBank/DDBJ databases">
        <authorList>
            <person name="Alioto T."/>
            <person name="Alioto T."/>
        </authorList>
    </citation>
    <scope>NUCLEOTIDE SEQUENCE</scope>
</reference>
<organism evidence="1 2">
    <name type="scientific">Mytilus galloprovincialis</name>
    <name type="common">Mediterranean mussel</name>
    <dbReference type="NCBI Taxonomy" id="29158"/>
    <lineage>
        <taxon>Eukaryota</taxon>
        <taxon>Metazoa</taxon>
        <taxon>Spiralia</taxon>
        <taxon>Lophotrochozoa</taxon>
        <taxon>Mollusca</taxon>
        <taxon>Bivalvia</taxon>
        <taxon>Autobranchia</taxon>
        <taxon>Pteriomorphia</taxon>
        <taxon>Mytilida</taxon>
        <taxon>Mytiloidea</taxon>
        <taxon>Mytilidae</taxon>
        <taxon>Mytilinae</taxon>
        <taxon>Mytilus</taxon>
    </lineage>
</organism>
<accession>A0A8B6CJL5</accession>
<dbReference type="Proteomes" id="UP000596742">
    <property type="component" value="Unassembled WGS sequence"/>
</dbReference>